<keyword evidence="2" id="KW-1185">Reference proteome</keyword>
<reference evidence="2" key="1">
    <citation type="submission" date="2015-02" db="EMBL/GenBank/DDBJ databases">
        <authorList>
            <person name="Chooi Y.-H."/>
        </authorList>
    </citation>
    <scope>NUCLEOTIDE SEQUENCE [LARGE SCALE GENOMIC DNA]</scope>
    <source>
        <strain evidence="2">strain Y</strain>
    </source>
</reference>
<gene>
    <name evidence="1" type="ORF">YBN1229_v1_2679</name>
</gene>
<dbReference type="Proteomes" id="UP000033187">
    <property type="component" value="Chromosome 1"/>
</dbReference>
<dbReference type="KEGG" id="fiy:BN1229_v1_2679"/>
<evidence type="ECO:0000313" key="2">
    <source>
        <dbReference type="Proteomes" id="UP000033187"/>
    </source>
</evidence>
<dbReference type="AlphaFoldDB" id="A0A0D6JH43"/>
<organism evidence="1 2">
    <name type="scientific">Candidatus Filomicrobium marinum</name>
    <dbReference type="NCBI Taxonomy" id="1608628"/>
    <lineage>
        <taxon>Bacteria</taxon>
        <taxon>Pseudomonadati</taxon>
        <taxon>Pseudomonadota</taxon>
        <taxon>Alphaproteobacteria</taxon>
        <taxon>Hyphomicrobiales</taxon>
        <taxon>Hyphomicrobiaceae</taxon>
        <taxon>Filomicrobium</taxon>
    </lineage>
</organism>
<name>A0A0D6JH43_9HYPH</name>
<dbReference type="EMBL" id="LN829119">
    <property type="protein sequence ID" value="CPR20594.1"/>
    <property type="molecule type" value="Genomic_DNA"/>
</dbReference>
<sequence length="59" mass="6450">MLHDLSRVKAKSLRARSAVVGGAVIGITHSVRWTATRAMYSEVRGSLAPLQKSCRLQLD</sequence>
<evidence type="ECO:0000313" key="1">
    <source>
        <dbReference type="EMBL" id="CPR20594.1"/>
    </source>
</evidence>
<proteinExistence type="predicted"/>
<accession>A0A0D6JH43</accession>
<protein>
    <submittedName>
        <fullName evidence="1">Uncharacterized protein</fullName>
    </submittedName>
</protein>